<dbReference type="NCBIfam" id="TIGR01704">
    <property type="entry name" value="MTA_SAH-Nsdase"/>
    <property type="match status" value="1"/>
</dbReference>
<dbReference type="Pfam" id="PF01048">
    <property type="entry name" value="PNP_UDP_1"/>
    <property type="match status" value="1"/>
</dbReference>
<dbReference type="PANTHER" id="PTHR46832">
    <property type="entry name" value="5'-METHYLTHIOADENOSINE/S-ADENOSYLHOMOCYSTEINE NUCLEOSIDASE"/>
    <property type="match status" value="1"/>
</dbReference>
<dbReference type="SUPFAM" id="SSF53167">
    <property type="entry name" value="Purine and uridine phosphorylases"/>
    <property type="match status" value="1"/>
</dbReference>
<dbReference type="EC" id="3.2.2.9" evidence="2"/>
<keyword evidence="8" id="KW-1185">Reference proteome</keyword>
<dbReference type="Gene3D" id="3.40.50.1580">
    <property type="entry name" value="Nucleoside phosphorylase domain"/>
    <property type="match status" value="1"/>
</dbReference>
<evidence type="ECO:0000256" key="1">
    <source>
        <dbReference type="ARBA" id="ARBA00004945"/>
    </source>
</evidence>
<sequence length="256" mass="26374">MSPIDVVIITAMEEETLPFLERATMLSEPEHVGNSIQRSGVINDLNILFVHGGIGLVNASSAATAALLRAKTMDPHAPLPLVISAGSAGGLGDSVRVGDVVIGDTYINADADARAFGYVLGQVPGMPASYSTPEALAKISQVPTAPTDLVSTVHHGLLVSSYSFVGHDRAPIIKEQYTGVLATDMESSAIAQTCASFGASFLAIRGISDLCGPASDADFLVHVDDAAERSTEITLAVLRAWSSAGTPRAASATVSA</sequence>
<dbReference type="CDD" id="cd09008">
    <property type="entry name" value="MTAN"/>
    <property type="match status" value="1"/>
</dbReference>
<comment type="caution">
    <text evidence="7">The sequence shown here is derived from an EMBL/GenBank/DDBJ whole genome shotgun (WGS) entry which is preliminary data.</text>
</comment>
<dbReference type="InterPro" id="IPR035994">
    <property type="entry name" value="Nucleoside_phosphorylase_sf"/>
</dbReference>
<dbReference type="EMBL" id="JAAWVT010000007">
    <property type="protein sequence ID" value="NKG21939.1"/>
    <property type="molecule type" value="Genomic_DNA"/>
</dbReference>
<name>A0ABX1G7E5_9MICC</name>
<evidence type="ECO:0000259" key="6">
    <source>
        <dbReference type="Pfam" id="PF01048"/>
    </source>
</evidence>
<evidence type="ECO:0000256" key="4">
    <source>
        <dbReference type="ARBA" id="ARBA00022801"/>
    </source>
</evidence>
<comment type="pathway">
    <text evidence="1">Amino-acid biosynthesis; L-methionine biosynthesis via salvage pathway; S-methyl-5-thio-alpha-D-ribose 1-phosphate from S-methyl-5'-thioadenosine (hydrolase route): step 1/2.</text>
</comment>
<evidence type="ECO:0000313" key="7">
    <source>
        <dbReference type="EMBL" id="NKG21939.1"/>
    </source>
</evidence>
<accession>A0ABX1G7E5</accession>
<keyword evidence="5" id="KW-0486">Methionine biosynthesis</keyword>
<feature type="domain" description="Nucleoside phosphorylase" evidence="6">
    <location>
        <begin position="6"/>
        <end position="239"/>
    </location>
</feature>
<dbReference type="GO" id="GO:0008930">
    <property type="term" value="F:methylthioadenosine nucleosidase activity"/>
    <property type="evidence" value="ECO:0007669"/>
    <property type="project" value="UniProtKB-EC"/>
</dbReference>
<keyword evidence="3" id="KW-0028">Amino-acid biosynthesis</keyword>
<dbReference type="RefSeq" id="WP_168152742.1">
    <property type="nucleotide sequence ID" value="NZ_JAAWVT010000007.1"/>
</dbReference>
<dbReference type="Proteomes" id="UP000746595">
    <property type="component" value="Unassembled WGS sequence"/>
</dbReference>
<keyword evidence="7" id="KW-0326">Glycosidase</keyword>
<evidence type="ECO:0000256" key="2">
    <source>
        <dbReference type="ARBA" id="ARBA00011974"/>
    </source>
</evidence>
<evidence type="ECO:0000256" key="3">
    <source>
        <dbReference type="ARBA" id="ARBA00022605"/>
    </source>
</evidence>
<gene>
    <name evidence="7" type="primary">mtnN</name>
    <name evidence="7" type="ORF">HED64_14645</name>
</gene>
<reference evidence="7 8" key="1">
    <citation type="submission" date="2020-04" db="EMBL/GenBank/DDBJ databases">
        <title>Paeniglutamicibacter sp. ANT13_2, a novel actinomycete isolated from sediment in Antarctica.</title>
        <authorList>
            <person name="Sakdapetsiri C."/>
            <person name="Pinyakong O."/>
        </authorList>
    </citation>
    <scope>NUCLEOTIDE SEQUENCE [LARGE SCALE GENOMIC DNA]</scope>
    <source>
        <strain evidence="7 8">ANT13_2</strain>
    </source>
</reference>
<dbReference type="InterPro" id="IPR000845">
    <property type="entry name" value="Nucleoside_phosphorylase_d"/>
</dbReference>
<dbReference type="GO" id="GO:0008782">
    <property type="term" value="F:adenosylhomocysteine nucleosidase activity"/>
    <property type="evidence" value="ECO:0007669"/>
    <property type="project" value="UniProtKB-EC"/>
</dbReference>
<protein>
    <recommendedName>
        <fullName evidence="2">adenosylhomocysteine nucleosidase</fullName>
        <ecNumber evidence="2">3.2.2.9</ecNumber>
    </recommendedName>
</protein>
<dbReference type="PANTHER" id="PTHR46832:SF1">
    <property type="entry name" value="5'-METHYLTHIOADENOSINE_S-ADENOSYLHOMOCYSTEINE NUCLEOSIDASE"/>
    <property type="match status" value="1"/>
</dbReference>
<organism evidence="7 8">
    <name type="scientific">Paeniglutamicibacter terrestris</name>
    <dbReference type="NCBI Taxonomy" id="2723403"/>
    <lineage>
        <taxon>Bacteria</taxon>
        <taxon>Bacillati</taxon>
        <taxon>Actinomycetota</taxon>
        <taxon>Actinomycetes</taxon>
        <taxon>Micrococcales</taxon>
        <taxon>Micrococcaceae</taxon>
        <taxon>Paeniglutamicibacter</taxon>
    </lineage>
</organism>
<dbReference type="InterPro" id="IPR010049">
    <property type="entry name" value="MTA_SAH_Nsdase"/>
</dbReference>
<keyword evidence="4 7" id="KW-0378">Hydrolase</keyword>
<proteinExistence type="predicted"/>
<evidence type="ECO:0000256" key="5">
    <source>
        <dbReference type="ARBA" id="ARBA00023167"/>
    </source>
</evidence>
<evidence type="ECO:0000313" key="8">
    <source>
        <dbReference type="Proteomes" id="UP000746595"/>
    </source>
</evidence>